<reference evidence="2 3" key="1">
    <citation type="submission" date="2019-02" db="EMBL/GenBank/DDBJ databases">
        <title>Deep-cultivation of Planctomycetes and their phenomic and genomic characterization uncovers novel biology.</title>
        <authorList>
            <person name="Wiegand S."/>
            <person name="Jogler M."/>
            <person name="Boedeker C."/>
            <person name="Pinto D."/>
            <person name="Vollmers J."/>
            <person name="Rivas-Marin E."/>
            <person name="Kohn T."/>
            <person name="Peeters S.H."/>
            <person name="Heuer A."/>
            <person name="Rast P."/>
            <person name="Oberbeckmann S."/>
            <person name="Bunk B."/>
            <person name="Jeske O."/>
            <person name="Meyerdierks A."/>
            <person name="Storesund J.E."/>
            <person name="Kallscheuer N."/>
            <person name="Luecker S."/>
            <person name="Lage O.M."/>
            <person name="Pohl T."/>
            <person name="Merkel B.J."/>
            <person name="Hornburger P."/>
            <person name="Mueller R.-W."/>
            <person name="Bruemmer F."/>
            <person name="Labrenz M."/>
            <person name="Spormann A.M."/>
            <person name="Op den Camp H."/>
            <person name="Overmann J."/>
            <person name="Amann R."/>
            <person name="Jetten M.S.M."/>
            <person name="Mascher T."/>
            <person name="Medema M.H."/>
            <person name="Devos D.P."/>
            <person name="Kaster A.-K."/>
            <person name="Ovreas L."/>
            <person name="Rohde M."/>
            <person name="Galperin M.Y."/>
            <person name="Jogler C."/>
        </authorList>
    </citation>
    <scope>NUCLEOTIDE SEQUENCE [LARGE SCALE GENOMIC DNA]</scope>
    <source>
        <strain evidence="2 3">Pla85_3_4</strain>
    </source>
</reference>
<dbReference type="AlphaFoldDB" id="A0A518E0H4"/>
<evidence type="ECO:0008006" key="4">
    <source>
        <dbReference type="Google" id="ProtNLM"/>
    </source>
</evidence>
<dbReference type="GO" id="GO:0003700">
    <property type="term" value="F:DNA-binding transcription factor activity"/>
    <property type="evidence" value="ECO:0007669"/>
    <property type="project" value="InterPro"/>
</dbReference>
<dbReference type="RefSeq" id="WP_145056348.1">
    <property type="nucleotide sequence ID" value="NZ_CP036433.1"/>
</dbReference>
<evidence type="ECO:0000313" key="3">
    <source>
        <dbReference type="Proteomes" id="UP000317648"/>
    </source>
</evidence>
<name>A0A518E0H4_9BACT</name>
<dbReference type="SUPFAM" id="SSF88946">
    <property type="entry name" value="Sigma2 domain of RNA polymerase sigma factors"/>
    <property type="match status" value="1"/>
</dbReference>
<keyword evidence="1" id="KW-0812">Transmembrane</keyword>
<keyword evidence="3" id="KW-1185">Reference proteome</keyword>
<dbReference type="GO" id="GO:0006352">
    <property type="term" value="P:DNA-templated transcription initiation"/>
    <property type="evidence" value="ECO:0007669"/>
    <property type="project" value="InterPro"/>
</dbReference>
<proteinExistence type="predicted"/>
<dbReference type="Gene3D" id="1.10.1740.10">
    <property type="match status" value="1"/>
</dbReference>
<protein>
    <recommendedName>
        <fullName evidence="4">RNA polymerase sigma factor</fullName>
    </recommendedName>
</protein>
<gene>
    <name evidence="2" type="ORF">Pla8534_54330</name>
</gene>
<dbReference type="KEGG" id="lcre:Pla8534_54330"/>
<dbReference type="Proteomes" id="UP000317648">
    <property type="component" value="Chromosome"/>
</dbReference>
<evidence type="ECO:0000313" key="2">
    <source>
        <dbReference type="EMBL" id="QDU97583.1"/>
    </source>
</evidence>
<accession>A0A518E0H4</accession>
<dbReference type="OrthoDB" id="258490at2"/>
<evidence type="ECO:0000256" key="1">
    <source>
        <dbReference type="SAM" id="Phobius"/>
    </source>
</evidence>
<feature type="transmembrane region" description="Helical" evidence="1">
    <location>
        <begin position="306"/>
        <end position="327"/>
    </location>
</feature>
<sequence length="328" mass="35755">MSATSTSATTLSAETLFRRLKRRDPSAWRRFAVLYGPLVYSWARQAGRTPPEANKFVATFARRLASRIDEYRPEQGKFRDWLATQCQKLLDTQEPEEASEAAFNRKQWGGVILRALYEAGDTQQQTLFRRVMFDKESTEAVAQDGGLSKMSVYEARSRILHQLRGDLSAELAPGEKPVTRTPTGCLNPQAIHTFSIGLAPQETIDAAVVHLKACETCRESLWQNDCSSDPLVNLVRNLPPVEPHVDEQECKLAVNALKTNLQWMEPDGAPAKATKTSAPAASKPAKTKAAAGAAVSAAPNALGPGMWITLAVVAAVVATLSLLVIGAW</sequence>
<keyword evidence="1" id="KW-0472">Membrane</keyword>
<dbReference type="EMBL" id="CP036433">
    <property type="protein sequence ID" value="QDU97583.1"/>
    <property type="molecule type" value="Genomic_DNA"/>
</dbReference>
<organism evidence="2 3">
    <name type="scientific">Lignipirellula cremea</name>
    <dbReference type="NCBI Taxonomy" id="2528010"/>
    <lineage>
        <taxon>Bacteria</taxon>
        <taxon>Pseudomonadati</taxon>
        <taxon>Planctomycetota</taxon>
        <taxon>Planctomycetia</taxon>
        <taxon>Pirellulales</taxon>
        <taxon>Pirellulaceae</taxon>
        <taxon>Lignipirellula</taxon>
    </lineage>
</organism>
<keyword evidence="1" id="KW-1133">Transmembrane helix</keyword>
<dbReference type="InterPro" id="IPR013325">
    <property type="entry name" value="RNA_pol_sigma_r2"/>
</dbReference>